<proteinExistence type="inferred from homology"/>
<dbReference type="InterPro" id="IPR014729">
    <property type="entry name" value="Rossmann-like_a/b/a_fold"/>
</dbReference>
<dbReference type="SUPFAM" id="SSF52402">
    <property type="entry name" value="Adenine nucleotide alpha hydrolases-like"/>
    <property type="match status" value="1"/>
</dbReference>
<organism evidence="3 4">
    <name type="scientific">Brevibacillus brevis</name>
    <name type="common">Bacillus brevis</name>
    <dbReference type="NCBI Taxonomy" id="1393"/>
    <lineage>
        <taxon>Bacteria</taxon>
        <taxon>Bacillati</taxon>
        <taxon>Bacillota</taxon>
        <taxon>Bacilli</taxon>
        <taxon>Bacillales</taxon>
        <taxon>Paenibacillaceae</taxon>
        <taxon>Brevibacillus</taxon>
    </lineage>
</organism>
<dbReference type="PRINTS" id="PR01438">
    <property type="entry name" value="UNVRSLSTRESS"/>
</dbReference>
<evidence type="ECO:0000313" key="4">
    <source>
        <dbReference type="Proteomes" id="UP001256827"/>
    </source>
</evidence>
<comment type="similarity">
    <text evidence="1">Belongs to the universal stress protein A family.</text>
</comment>
<dbReference type="PANTHER" id="PTHR46268:SF6">
    <property type="entry name" value="UNIVERSAL STRESS PROTEIN UP12"/>
    <property type="match status" value="1"/>
</dbReference>
<evidence type="ECO:0000313" key="3">
    <source>
        <dbReference type="EMBL" id="WNC14628.1"/>
    </source>
</evidence>
<accession>A0ABY9T3Y7</accession>
<evidence type="ECO:0000256" key="1">
    <source>
        <dbReference type="ARBA" id="ARBA00008791"/>
    </source>
</evidence>
<keyword evidence="4" id="KW-1185">Reference proteome</keyword>
<sequence length="141" mass="14871">MLCSKILVPYDGSALAKKALEKAVKLAQTDPAIEIVVAHVVTIPALPDPAVTVIQTLEEHIFKEGEAVLAEAKEALAGLPNRTEAILLEGHPAPVILKLANESGSDLIIMGNRGLSGLREFLGSVSHSVVHHSPIPVLLVK</sequence>
<protein>
    <submittedName>
        <fullName evidence="3">Universal stress protein</fullName>
    </submittedName>
</protein>
<evidence type="ECO:0000259" key="2">
    <source>
        <dbReference type="Pfam" id="PF00582"/>
    </source>
</evidence>
<dbReference type="PANTHER" id="PTHR46268">
    <property type="entry name" value="STRESS RESPONSE PROTEIN NHAX"/>
    <property type="match status" value="1"/>
</dbReference>
<feature type="domain" description="UspA" evidence="2">
    <location>
        <begin position="5"/>
        <end position="141"/>
    </location>
</feature>
<dbReference type="InterPro" id="IPR006016">
    <property type="entry name" value="UspA"/>
</dbReference>
<dbReference type="Pfam" id="PF00582">
    <property type="entry name" value="Usp"/>
    <property type="match status" value="1"/>
</dbReference>
<reference evidence="3 4" key="1">
    <citation type="submission" date="2023-09" db="EMBL/GenBank/DDBJ databases">
        <title>Complete Genome and Methylome dissection of Bacillus brevis NEB573 original source of BbsI restriction endonuclease.</title>
        <authorList>
            <person name="Fomenkov A."/>
            <person name="Roberts R.D."/>
        </authorList>
    </citation>
    <scope>NUCLEOTIDE SEQUENCE [LARGE SCALE GENOMIC DNA]</scope>
    <source>
        <strain evidence="3 4">NEB573</strain>
    </source>
</reference>
<name>A0ABY9T3Y7_BREBE</name>
<dbReference type="CDD" id="cd00293">
    <property type="entry name" value="USP-like"/>
    <property type="match status" value="1"/>
</dbReference>
<dbReference type="Gene3D" id="3.40.50.620">
    <property type="entry name" value="HUPs"/>
    <property type="match status" value="1"/>
</dbReference>
<gene>
    <name evidence="3" type="ORF">RGB73_28865</name>
</gene>
<dbReference type="EMBL" id="CP134050">
    <property type="protein sequence ID" value="WNC14628.1"/>
    <property type="molecule type" value="Genomic_DNA"/>
</dbReference>
<dbReference type="RefSeq" id="WP_310767022.1">
    <property type="nucleotide sequence ID" value="NZ_CP134050.1"/>
</dbReference>
<dbReference type="InterPro" id="IPR006015">
    <property type="entry name" value="Universal_stress_UspA"/>
</dbReference>
<dbReference type="Proteomes" id="UP001256827">
    <property type="component" value="Chromosome"/>
</dbReference>